<comment type="caution">
    <text evidence="1">The sequence shown here is derived from an EMBL/GenBank/DDBJ whole genome shotgun (WGS) entry which is preliminary data.</text>
</comment>
<dbReference type="PANTHER" id="PTHR34817:SF2">
    <property type="entry name" value="NUCLEOTIDYLTRANSFERASE"/>
    <property type="match status" value="1"/>
</dbReference>
<dbReference type="Pfam" id="PF10127">
    <property type="entry name" value="RlaP"/>
    <property type="match status" value="1"/>
</dbReference>
<name>A0ABX1VDF9_9PLAN</name>
<dbReference type="PANTHER" id="PTHR34817">
    <property type="entry name" value="NUCLEOTIDYLTRANSFERASE"/>
    <property type="match status" value="1"/>
</dbReference>
<gene>
    <name evidence="1" type="ORF">LzC2_11430</name>
</gene>
<organism evidence="1 2">
    <name type="scientific">Alienimonas chondri</name>
    <dbReference type="NCBI Taxonomy" id="2681879"/>
    <lineage>
        <taxon>Bacteria</taxon>
        <taxon>Pseudomonadati</taxon>
        <taxon>Planctomycetota</taxon>
        <taxon>Planctomycetia</taxon>
        <taxon>Planctomycetales</taxon>
        <taxon>Planctomycetaceae</taxon>
        <taxon>Alienimonas</taxon>
    </lineage>
</organism>
<dbReference type="Proteomes" id="UP000609651">
    <property type="component" value="Unassembled WGS sequence"/>
</dbReference>
<evidence type="ECO:0000313" key="2">
    <source>
        <dbReference type="Proteomes" id="UP000609651"/>
    </source>
</evidence>
<dbReference type="EMBL" id="WTPX01000024">
    <property type="protein sequence ID" value="NNJ25081.1"/>
    <property type="molecule type" value="Genomic_DNA"/>
</dbReference>
<sequence>MPSAVLHPMFDRQILRVVIGSRAYGLDGTDSDTDRRGVFLPTADQHWSLDGVPEVLKEDPIEWMAWELQKFLRLALKANPTVLECLFTPLVEQATPLGRELLELRTVFLSKRLHATCGGYAEQQFAKLRRRTEARKPINWKHAAHCLRLLATGAKALAGDGFPVHVGPHRDVLLGVRRGEKSLEEVDELRAEWSSGLDLALRNSPLPATPDVEEVDAFLIHARRLAAKSKDLP</sequence>
<proteinExistence type="predicted"/>
<accession>A0ABX1VDF9</accession>
<evidence type="ECO:0000313" key="1">
    <source>
        <dbReference type="EMBL" id="NNJ25081.1"/>
    </source>
</evidence>
<dbReference type="InterPro" id="IPR018775">
    <property type="entry name" value="RlaP"/>
</dbReference>
<keyword evidence="2" id="KW-1185">Reference proteome</keyword>
<reference evidence="1 2" key="1">
    <citation type="journal article" date="2020" name="Syst. Appl. Microbiol.">
        <title>Alienimonas chondri sp. nov., a novel planctomycete isolated from the biofilm of the red alga Chondrus crispus.</title>
        <authorList>
            <person name="Vitorino I."/>
            <person name="Albuquerque L."/>
            <person name="Wiegand S."/>
            <person name="Kallscheuer N."/>
            <person name="da Costa M.S."/>
            <person name="Lobo-da-Cunha A."/>
            <person name="Jogler C."/>
            <person name="Lage O.M."/>
        </authorList>
    </citation>
    <scope>NUCLEOTIDE SEQUENCE [LARGE SCALE GENOMIC DNA]</scope>
    <source>
        <strain evidence="1 2">LzC2</strain>
    </source>
</reference>
<evidence type="ECO:0008006" key="3">
    <source>
        <dbReference type="Google" id="ProtNLM"/>
    </source>
</evidence>
<protein>
    <recommendedName>
        <fullName evidence="3">Nucleotidyltransferase</fullName>
    </recommendedName>
</protein>